<name>A0A7T7XNH0_9SPIR</name>
<dbReference type="RefSeq" id="WP_215626775.1">
    <property type="nucleotide sequence ID" value="NZ_CP067089.2"/>
</dbReference>
<evidence type="ECO:0000313" key="5">
    <source>
        <dbReference type="EMBL" id="QQO09472.1"/>
    </source>
</evidence>
<reference evidence="5" key="1">
    <citation type="submission" date="2021-01" db="EMBL/GenBank/DDBJ databases">
        <title>Description of Breznakiella homolactica.</title>
        <authorList>
            <person name="Song Y."/>
            <person name="Brune A."/>
        </authorList>
    </citation>
    <scope>NUCLEOTIDE SEQUENCE</scope>
    <source>
        <strain evidence="5">RmG30</strain>
    </source>
</reference>
<dbReference type="FunFam" id="3.40.50.970:FF:000022">
    <property type="entry name" value="2-oxoglutarate ferredoxin oxidoreductase alpha subunit"/>
    <property type="match status" value="1"/>
</dbReference>
<feature type="domain" description="Pyruvate/ketoisovalerate oxidoreductase catalytic" evidence="2">
    <location>
        <begin position="10"/>
        <end position="164"/>
    </location>
</feature>
<dbReference type="SUPFAM" id="SSF53323">
    <property type="entry name" value="Pyruvate-ferredoxin oxidoreductase, PFOR, domain III"/>
    <property type="match status" value="1"/>
</dbReference>
<proteinExistence type="predicted"/>
<dbReference type="GO" id="GO:0006979">
    <property type="term" value="P:response to oxidative stress"/>
    <property type="evidence" value="ECO:0007669"/>
    <property type="project" value="TreeGrafter"/>
</dbReference>
<dbReference type="InterPro" id="IPR002880">
    <property type="entry name" value="Pyrv_Fd/Flavodoxin_OxRdtase_N"/>
</dbReference>
<evidence type="ECO:0000259" key="4">
    <source>
        <dbReference type="Pfam" id="PF17147"/>
    </source>
</evidence>
<evidence type="ECO:0000313" key="6">
    <source>
        <dbReference type="Proteomes" id="UP000595917"/>
    </source>
</evidence>
<sequence>MFNVLIGGAAGDGIETMAGILEKILLRSGFYLFSMRDFMSRVRGGHNFALIRFGNQPVSAHRDTLDGLVVFNKESYFLHKDCLSKNAFVLCDKSLDIAGRNFIKIDGKKLAKEAGNPKSISTVYIGALLKLFGISDKAAASVLQEKLPPKILDANIAAAKKGYAAADRRFSAKAGTTKNTMLLTGSDAMAMGALAGNIRFYSAYPMSPSTTLLEFFSARSGAFRIGVEQAEDEIAAVNMALGASYTGARSMVGTSGGGFALMVEALGFAGIAEIPIVIADIQRPGPSTGLPTRTEQSDLSFVISASQGEFPRIVIAVKDHADAFYQTARAFYLAEKYQVPVILLSDQYLADSAVTIPLLDTKKASRYGAPAARKPTATAMQDYLRYKLTKNGISPLAAPGKSVSAVRADSDEHDERGVITESAEVRIAMTDKRNRKTAGIRTELQEPDFFGDQDAEVLLVGFGSTAGAIKEAVEIRNKQGKKKIGALCFSDVYPLPAEKLLEHSSKVRQMVNVEQNSTGQLAKLIRQETLLPCTGSILKYDGRQISPDEILDGLKQLKI</sequence>
<dbReference type="AlphaFoldDB" id="A0A7T7XNH0"/>
<gene>
    <name evidence="5" type="ORF">JFL75_00685</name>
</gene>
<dbReference type="Gene3D" id="3.40.50.920">
    <property type="match status" value="1"/>
</dbReference>
<dbReference type="InterPro" id="IPR029061">
    <property type="entry name" value="THDP-binding"/>
</dbReference>
<feature type="domain" description="Pyruvate flavodoxin/ferredoxin oxidoreductase pyrimidine binding" evidence="3">
    <location>
        <begin position="192"/>
        <end position="430"/>
    </location>
</feature>
<dbReference type="SUPFAM" id="SSF52922">
    <property type="entry name" value="TK C-terminal domain-like"/>
    <property type="match status" value="1"/>
</dbReference>
<evidence type="ECO:0000256" key="1">
    <source>
        <dbReference type="ARBA" id="ARBA00023002"/>
    </source>
</evidence>
<dbReference type="KEGG" id="bhc:JFL75_00685"/>
<dbReference type="InterPro" id="IPR002869">
    <property type="entry name" value="Pyrv_flavodox_OxRed_cen"/>
</dbReference>
<dbReference type="PANTHER" id="PTHR32154">
    <property type="entry name" value="PYRUVATE-FLAVODOXIN OXIDOREDUCTASE-RELATED"/>
    <property type="match status" value="1"/>
</dbReference>
<evidence type="ECO:0000259" key="2">
    <source>
        <dbReference type="Pfam" id="PF01558"/>
    </source>
</evidence>
<dbReference type="NCBIfam" id="TIGR03710">
    <property type="entry name" value="OAFO_sf"/>
    <property type="match status" value="1"/>
</dbReference>
<dbReference type="InterPro" id="IPR019752">
    <property type="entry name" value="Pyrv/ketoisovalerate_OxRed_cat"/>
</dbReference>
<dbReference type="Gene3D" id="3.40.50.970">
    <property type="match status" value="1"/>
</dbReference>
<dbReference type="Gene3D" id="3.40.920.10">
    <property type="entry name" value="Pyruvate-ferredoxin oxidoreductase, PFOR, domain III"/>
    <property type="match status" value="1"/>
</dbReference>
<dbReference type="Pfam" id="PF01855">
    <property type="entry name" value="POR_N"/>
    <property type="match status" value="1"/>
</dbReference>
<keyword evidence="6" id="KW-1185">Reference proteome</keyword>
<dbReference type="SUPFAM" id="SSF52518">
    <property type="entry name" value="Thiamin diphosphate-binding fold (THDP-binding)"/>
    <property type="match status" value="1"/>
</dbReference>
<dbReference type="Proteomes" id="UP000595917">
    <property type="component" value="Chromosome"/>
</dbReference>
<dbReference type="InterPro" id="IPR050722">
    <property type="entry name" value="Pyruvate:ferred/Flavod_OxRd"/>
</dbReference>
<dbReference type="InterPro" id="IPR033412">
    <property type="entry name" value="PFOR_II"/>
</dbReference>
<organism evidence="5 6">
    <name type="scientific">Breznakiella homolactica</name>
    <dbReference type="NCBI Taxonomy" id="2798577"/>
    <lineage>
        <taxon>Bacteria</taxon>
        <taxon>Pseudomonadati</taxon>
        <taxon>Spirochaetota</taxon>
        <taxon>Spirochaetia</taxon>
        <taxon>Spirochaetales</taxon>
        <taxon>Breznakiellaceae</taxon>
        <taxon>Breznakiella</taxon>
    </lineage>
</organism>
<dbReference type="InterPro" id="IPR022367">
    <property type="entry name" value="2-oxoacid/accept_OxRdtase_asu"/>
</dbReference>
<feature type="domain" description="Pyruvate:ferredoxin oxidoreductase core" evidence="4">
    <location>
        <begin position="455"/>
        <end position="550"/>
    </location>
</feature>
<dbReference type="Pfam" id="PF01558">
    <property type="entry name" value="POR"/>
    <property type="match status" value="1"/>
</dbReference>
<evidence type="ECO:0000259" key="3">
    <source>
        <dbReference type="Pfam" id="PF01855"/>
    </source>
</evidence>
<dbReference type="CDD" id="cd07034">
    <property type="entry name" value="TPP_PYR_PFOR_IOR-alpha_like"/>
    <property type="match status" value="1"/>
</dbReference>
<dbReference type="EMBL" id="CP067089">
    <property type="protein sequence ID" value="QQO09472.1"/>
    <property type="molecule type" value="Genomic_DNA"/>
</dbReference>
<dbReference type="PANTHER" id="PTHR32154:SF20">
    <property type="entry name" value="2-OXOGLUTARATE OXIDOREDUCTASE SUBUNIT KORA"/>
    <property type="match status" value="1"/>
</dbReference>
<dbReference type="Pfam" id="PF17147">
    <property type="entry name" value="PFOR_II"/>
    <property type="match status" value="1"/>
</dbReference>
<protein>
    <submittedName>
        <fullName evidence="5">2-oxoacid:acceptor oxidoreductase subunit alpha</fullName>
    </submittedName>
</protein>
<keyword evidence="1" id="KW-0560">Oxidoreductase</keyword>
<dbReference type="InterPro" id="IPR009014">
    <property type="entry name" value="Transketo_C/PFOR_II"/>
</dbReference>
<accession>A0A7T7XNH0</accession>
<dbReference type="GO" id="GO:0016903">
    <property type="term" value="F:oxidoreductase activity, acting on the aldehyde or oxo group of donors"/>
    <property type="evidence" value="ECO:0007669"/>
    <property type="project" value="InterPro"/>
</dbReference>